<feature type="compositionally biased region" description="Basic and acidic residues" evidence="1">
    <location>
        <begin position="77"/>
        <end position="90"/>
    </location>
</feature>
<name>A0ABR1TK73_9PEZI</name>
<organism evidence="2 3">
    <name type="scientific">Apiospora saccharicola</name>
    <dbReference type="NCBI Taxonomy" id="335842"/>
    <lineage>
        <taxon>Eukaryota</taxon>
        <taxon>Fungi</taxon>
        <taxon>Dikarya</taxon>
        <taxon>Ascomycota</taxon>
        <taxon>Pezizomycotina</taxon>
        <taxon>Sordariomycetes</taxon>
        <taxon>Xylariomycetidae</taxon>
        <taxon>Amphisphaeriales</taxon>
        <taxon>Apiosporaceae</taxon>
        <taxon>Apiospora</taxon>
    </lineage>
</organism>
<keyword evidence="3" id="KW-1185">Reference proteome</keyword>
<dbReference type="Proteomes" id="UP001446871">
    <property type="component" value="Unassembled WGS sequence"/>
</dbReference>
<accession>A0ABR1TK73</accession>
<proteinExistence type="predicted"/>
<sequence>MPNQNDQGYKITSSGVNSQGNHYCHRDYGDAVPNRNNYHYSNRDGGYYYKNPNGSTYYNDGRGKSTYTAPNGRRYISVREDHVGDTDQKADSASQASGDASGHRSGSCDTANSYPEENSQALGAPYEVAKYYDVQQFGSIQQGYLDAYDHNVSWGFRQEQENDDYTEAGYDEQDIASAEDDRAGDGYKGYNGHDGHNGHDGYDNYGDDGHGGYGDNGYGDDGYDDYGGDDYYIDDNDGYY</sequence>
<reference evidence="2 3" key="1">
    <citation type="submission" date="2023-01" db="EMBL/GenBank/DDBJ databases">
        <title>Analysis of 21 Apiospora genomes using comparative genomics revels a genus with tremendous synthesis potential of carbohydrate active enzymes and secondary metabolites.</title>
        <authorList>
            <person name="Sorensen T."/>
        </authorList>
    </citation>
    <scope>NUCLEOTIDE SEQUENCE [LARGE SCALE GENOMIC DNA]</scope>
    <source>
        <strain evidence="2 3">CBS 83171</strain>
    </source>
</reference>
<gene>
    <name evidence="2" type="ORF">PG996_014389</name>
</gene>
<protein>
    <submittedName>
        <fullName evidence="2">Uncharacterized protein</fullName>
    </submittedName>
</protein>
<feature type="region of interest" description="Disordered" evidence="1">
    <location>
        <begin position="1"/>
        <end position="117"/>
    </location>
</feature>
<evidence type="ECO:0000256" key="1">
    <source>
        <dbReference type="SAM" id="MobiDB-lite"/>
    </source>
</evidence>
<feature type="compositionally biased region" description="Gly residues" evidence="1">
    <location>
        <begin position="211"/>
        <end position="220"/>
    </location>
</feature>
<feature type="compositionally biased region" description="Basic and acidic residues" evidence="1">
    <location>
        <begin position="179"/>
        <end position="210"/>
    </location>
</feature>
<evidence type="ECO:0000313" key="3">
    <source>
        <dbReference type="Proteomes" id="UP001446871"/>
    </source>
</evidence>
<feature type="compositionally biased region" description="Polar residues" evidence="1">
    <location>
        <begin position="107"/>
        <end position="117"/>
    </location>
</feature>
<comment type="caution">
    <text evidence="2">The sequence shown here is derived from an EMBL/GenBank/DDBJ whole genome shotgun (WGS) entry which is preliminary data.</text>
</comment>
<evidence type="ECO:0000313" key="2">
    <source>
        <dbReference type="EMBL" id="KAK8046325.1"/>
    </source>
</evidence>
<feature type="region of interest" description="Disordered" evidence="1">
    <location>
        <begin position="170"/>
        <end position="240"/>
    </location>
</feature>
<feature type="compositionally biased region" description="Low complexity" evidence="1">
    <location>
        <begin position="91"/>
        <end position="100"/>
    </location>
</feature>
<dbReference type="EMBL" id="JAQQWM010000009">
    <property type="protein sequence ID" value="KAK8046325.1"/>
    <property type="molecule type" value="Genomic_DNA"/>
</dbReference>
<feature type="compositionally biased region" description="Acidic residues" evidence="1">
    <location>
        <begin position="221"/>
        <end position="240"/>
    </location>
</feature>
<feature type="compositionally biased region" description="Polar residues" evidence="1">
    <location>
        <begin position="1"/>
        <end position="21"/>
    </location>
</feature>